<feature type="compositionally biased region" description="Basic residues" evidence="1">
    <location>
        <begin position="2730"/>
        <end position="2739"/>
    </location>
</feature>
<reference evidence="5" key="2">
    <citation type="submission" date="2025-08" db="UniProtKB">
        <authorList>
            <consortium name="RefSeq"/>
        </authorList>
    </citation>
    <scope>IDENTIFICATION</scope>
</reference>
<dbReference type="SUPFAM" id="SSF56399">
    <property type="entry name" value="ADP-ribosylation"/>
    <property type="match status" value="1"/>
</dbReference>
<evidence type="ECO:0000313" key="4">
    <source>
        <dbReference type="Proteomes" id="UP001652624"/>
    </source>
</evidence>
<evidence type="ECO:0000256" key="1">
    <source>
        <dbReference type="SAM" id="MobiDB-lite"/>
    </source>
</evidence>
<feature type="compositionally biased region" description="Polar residues" evidence="1">
    <location>
        <begin position="2950"/>
        <end position="2962"/>
    </location>
</feature>
<feature type="domain" description="TASOR pseudo-PARP" evidence="2">
    <location>
        <begin position="105"/>
        <end position="252"/>
    </location>
</feature>
<dbReference type="Proteomes" id="UP001652624">
    <property type="component" value="Chromosome 2"/>
</dbReference>
<dbReference type="GeneID" id="103121621"/>
<feature type="domain" description="Testis expressed sequence 15" evidence="3">
    <location>
        <begin position="1920"/>
        <end position="2153"/>
    </location>
</feature>
<feature type="region of interest" description="Disordered" evidence="1">
    <location>
        <begin position="2943"/>
        <end position="2962"/>
    </location>
</feature>
<feature type="domain" description="Testis expressed sequence 15" evidence="3">
    <location>
        <begin position="2326"/>
        <end position="2483"/>
    </location>
</feature>
<gene>
    <name evidence="5" type="primary">TEX15</name>
</gene>
<feature type="region of interest" description="Disordered" evidence="1">
    <location>
        <begin position="1182"/>
        <end position="1202"/>
    </location>
</feature>
<keyword evidence="4" id="KW-1185">Reference proteome</keyword>
<accession>A0ABM3WR91</accession>
<reference evidence="4" key="1">
    <citation type="submission" date="2025-05" db="UniProtKB">
        <authorList>
            <consortium name="RefSeq"/>
        </authorList>
    </citation>
    <scope>NUCLEOTIDE SEQUENCE [LARGE SCALE GENOMIC DNA]</scope>
</reference>
<evidence type="ECO:0000259" key="2">
    <source>
        <dbReference type="Pfam" id="PF12509"/>
    </source>
</evidence>
<dbReference type="PANTHER" id="PTHR22380">
    <property type="entry name" value="TESTIS-EXPRESSED PROTEIN 15"/>
    <property type="match status" value="1"/>
</dbReference>
<feature type="region of interest" description="Disordered" evidence="1">
    <location>
        <begin position="2835"/>
        <end position="2866"/>
    </location>
</feature>
<protein>
    <submittedName>
        <fullName evidence="5">Testis-expressed protein 15</fullName>
    </submittedName>
</protein>
<dbReference type="Pfam" id="PF12509">
    <property type="entry name" value="DUF3715"/>
    <property type="match status" value="1"/>
</dbReference>
<dbReference type="InterPro" id="IPR032765">
    <property type="entry name" value="TEX15_dom"/>
</dbReference>
<sequence>MEMKAIATKHKTLWKMNSVGEPLLVTGIEVNPLKKFTIPKIRRTTEKVYLSPCCTNSREYIFIQDTLNQCRLDTSCDIKSTWQFGDTKLVHNEDLEKKFTSKRSEMREIGRHGRELEEQFCFLALSQSDVNEIYQNGISTKESPLKILGNPLLGIYAFRHVDIALNYAHSRSINVESIMIFKVLFGKVKKIQPSMDKNKVSLDPSPNFDCHMSRSVPSLKDTIELQAYSSAVYFYEYNVLSKPVDKPRHCLPYAVITVKFIGQKADNGPLMTSLRFLSTGFPKRVERTCSLNNCTVAKRIGKGKDATVVFEHFRKHTDPLAQENCSCSTSNSESIPSNSNISNSDVNVQNENMSMIETPSGHTEHHLTECEDISQVHTYDSGISLIPGDTQESVNGGLLNLTHLKSVLSGLSSAFPFHNNNDLSTVTTSKLIKDPRLMRREENMGKHNNVTDLNDIFPLKKNLHFVNSEINVSSMPANSVSSSGTVANDHAVHINHLETPFFNISSDESQSHVHTMDSKDHDFLIPNIITMTGQCKNQDNFPFPMCLSNVISEVENQRQNEEKTQELPQISNIPFLIEQNNEPHNSHESLYTCTRKNNGHISLESRLPPLKPACETGHLMSPLKPLQKKAAIYEHIPNSSPECNSRQEEKSFLQRTDGYFTSETKISQTSSCITSQQKYKENDSLDSFGKNCDQMLITQEKMPRSYIFTTRNENEIDRLALECQKNLCPGGESLLQKHLPHSLDCDNIHTNSAISKNLMGLTLEGTNQSCIGVTTDVFQQAKDIPQAKELSDSSHDIKRAHDNSYCNITREDTCFHKKNEDESVSVETIQRDCKESLHMAGNDQNYILCNAQLNHENLTTDCKEHRSNAKENQKWTKEEDIASSIGNNAENIYEDKQSFHTNTDLINIDEKNKNHHSIEVLNSEEFSAIFNLTWKNCVSTDNALLGNKDTATTIKQNDTQNSEKSVADLSSATFPEIKGPSVNVASNTTVQIPGTTVPILSTNLEAHQTCQFNETCSSDSLDTDLLIKLRASDYEMDMNKNELCNSFILQNLELESEIEIELEHCDDKLLFQEDPLSHESVFCEESEASYEALKSRIDWEGLLGISYGETEILESTRREPSYQHDSEKSNGLFSSVLKNKAELNTILLPDLHIRIPNRPLPESSPIVEPFDLENCIFSDIEEEPEEEEPEEEEKASGLEMYPQCSGANSDYPCEEEFSYKRQESGLMSESEISLSFDGHNTQINQMSQQQNNELLLTDPSNVTTMNSKSRCTIAGSKAACNNTGNKKDTNSRSRKRKIHTAFQDQKISHQDLRNHEFWEKKRRLTSQDSYECFTSLSQGRIETFSLSEKHIRSVLDILNSEASLCKSKRLSRRLDRAVIHLKKAHRRVHTSLQLIAKVGGIRKGPLPKSYAIICNNFWESCDLQGYSSVSDRRYYSTRHFMSKKKYDKPEEKRDLGFEIDKSAIHISKHESYKARERITKCLSKENVTSSVSRSLTTIHVRKFCDQQYPESQLTLCPTFQSRSQSAYNYGSMENSRSSELQPFSGTTSGYLFSPDCPDQKLTKEENQIGMFLSNTDKHEILENDRTHESNTMDINDSVKGNAETCEVVSESDTVSVSRIKENTDKNYDETCITHSKVETDTLVSVLESNVKHFLNVNICKPDSLILTGYKREVEVNFPIEIQTAPVESSKQDIITRGFVMDPLHLNLMTSQKNISIPQLLPTILMTDGEEKSSVSSLDNEGTSASDSIATVTTAPYSQRKFGGNEFLKTDQHSLNNFFCTDRNEANVTENSELDSTSVTEKSRGCGEKIIKKLFFNDSSLLLKDNIKGLSSKKCITKKDTQGREAWKVKQTEKGKDPVHQKSMMGIATVQTYYKNQKSKILREFPVSEKVTKNNLIDSHLSIKNATNAVMLNNAGFNHFDTRGKEEIVKVSNDSQPDSVLCSGIVSNSKSGIMGMNHQSASWGHSETSKVTIPQKKPIPHMNDLKAKYCSPNHSAPIYYIAQILKRADKASSLQVLQEETELCQNILPLFVEAFERKQECSLEQILISRELLVECNLWNNSRHKLKPCAIDSLVELQMMMETIQFIENKKRLLGGEPTFRSLLWYDETLYGELLGRPRGFQQQSNFYPAFQGRLKYNAFCELQTYHDQLLELFEETKRESVSYYAFLKYKRQVNECQAIMKHCSDCFDFCLSVPFTCGVNFGDNLGELETLRKSTLKLIGMYGHSPKSDSYPGKQDHLWIIIEMISSKVNFIKSNETVSIKISLYGLEHIFFDAAKDIVWKERRQSFSKKYTGKKKKEMLLKINQCAFSKLQKIYDTLSKDSSSEQISNNGHKNAMITSSELDTLTNKAAISIENILFSHPDIDICCISEILDQAKISDLKQLQELTLRCTDHLEIFKKYFQMLQEDSIDNIFITEENVLDMLESQNHRAVILKPAATEIYIEVVMLSETLYFLKNSMAKKVDKQRFRSMLWFDLSLLPELVQSQEKMTPFSFLKHNSTKCLWKVIESAISELEKDLDIINKYNEAVNCSYAFHLFSRELEELSEIKKLIEKSKYSFPTYIDFVPFIASINYGSNVTELDYNYNQFSTLLKNIMAAPRKDLGKMAHIMKIMKTIEHMKMVCAKNAELPISFILCQIICNRRKSSQPKRKEIMTVQVKSRESVSKPITCEEVPSVSQCVGESILSSKKRPITVEKYESSQEEEKNIAVSSCKRQKVNVKDATEVSKEKATLKHSRTVKSHSKNETVPPSSDDLKRNHVSVEEVEMLTSLPSSLLPLKDICTSKSEGKIDLTSIPADTSEDFTGGQESLNNMQKTYVNFSAAETENCKEDDQKCVDGTSTEHHMTSSQKFKNSPYPAEKSHPSDLKPGAHVSPLHDGSELAKPVFRFVRDVHANLEVNDSAFELEDNEILNSSIKKSTSTSFSEPIFTQSKIPLLPVNEVQSAETESKENYVTDTLNPSTVPVGASSENITLSVNQTAENSLSEQQNNQNSKVLTEGSATYWNELPPPAHLPVYNSSEHAFGTSYPYYAWCVYHYSSSSSNSNSITQTYQGITSYEVQAPPPGMLTTVASVQNTRSDLLYSQYFNYFSGEPQANDFVPGNEYFQSHMPVSYNFQQPFYSQYASYQPLPQATYPCPSNSGMSPEVSWTYAPWQQAPFHQEH</sequence>
<evidence type="ECO:0000313" key="5">
    <source>
        <dbReference type="RefSeq" id="XP_060039089.1"/>
    </source>
</evidence>
<evidence type="ECO:0000259" key="3">
    <source>
        <dbReference type="Pfam" id="PF15326"/>
    </source>
</evidence>
<name>A0ABM3WR91_ERIEU</name>
<dbReference type="PANTHER" id="PTHR22380:SF1">
    <property type="entry name" value="TESTIS-EXPRESSED PROTEIN 15"/>
    <property type="match status" value="1"/>
</dbReference>
<proteinExistence type="predicted"/>
<dbReference type="RefSeq" id="XP_060039089.1">
    <property type="nucleotide sequence ID" value="XM_060183106.1"/>
</dbReference>
<dbReference type="InterPro" id="IPR026616">
    <property type="entry name" value="TEX15"/>
</dbReference>
<feature type="compositionally biased region" description="Acidic residues" evidence="1">
    <location>
        <begin position="1182"/>
        <end position="1193"/>
    </location>
</feature>
<dbReference type="Pfam" id="PF15326">
    <property type="entry name" value="TEX15"/>
    <property type="match status" value="2"/>
</dbReference>
<feature type="region of interest" description="Disordered" evidence="1">
    <location>
        <begin position="2726"/>
        <end position="2752"/>
    </location>
</feature>
<organism evidence="4 5">
    <name type="scientific">Erinaceus europaeus</name>
    <name type="common">Western European hedgehog</name>
    <dbReference type="NCBI Taxonomy" id="9365"/>
    <lineage>
        <taxon>Eukaryota</taxon>
        <taxon>Metazoa</taxon>
        <taxon>Chordata</taxon>
        <taxon>Craniata</taxon>
        <taxon>Vertebrata</taxon>
        <taxon>Euteleostomi</taxon>
        <taxon>Mammalia</taxon>
        <taxon>Eutheria</taxon>
        <taxon>Laurasiatheria</taxon>
        <taxon>Eulipotyphla</taxon>
        <taxon>Erinaceidae</taxon>
        <taxon>Erinaceinae</taxon>
        <taxon>Erinaceus</taxon>
    </lineage>
</organism>
<dbReference type="InterPro" id="IPR022188">
    <property type="entry name" value="TASOR_DUF3715"/>
</dbReference>